<evidence type="ECO:0000313" key="3">
    <source>
        <dbReference type="Proteomes" id="UP000268007"/>
    </source>
</evidence>
<name>A0A495J7A2_9SPHI</name>
<gene>
    <name evidence="2" type="ORF">BDD43_4510</name>
</gene>
<evidence type="ECO:0000256" key="1">
    <source>
        <dbReference type="SAM" id="Phobius"/>
    </source>
</evidence>
<dbReference type="OrthoDB" id="9889352at2"/>
<dbReference type="EMBL" id="RBKU01000001">
    <property type="protein sequence ID" value="RKR84278.1"/>
    <property type="molecule type" value="Genomic_DNA"/>
</dbReference>
<proteinExistence type="predicted"/>
<accession>A0A495J7A2</accession>
<dbReference type="AlphaFoldDB" id="A0A495J7A2"/>
<organism evidence="2 3">
    <name type="scientific">Mucilaginibacter gracilis</name>
    <dbReference type="NCBI Taxonomy" id="423350"/>
    <lineage>
        <taxon>Bacteria</taxon>
        <taxon>Pseudomonadati</taxon>
        <taxon>Bacteroidota</taxon>
        <taxon>Sphingobacteriia</taxon>
        <taxon>Sphingobacteriales</taxon>
        <taxon>Sphingobacteriaceae</taxon>
        <taxon>Mucilaginibacter</taxon>
    </lineage>
</organism>
<reference evidence="2 3" key="1">
    <citation type="submission" date="2018-10" db="EMBL/GenBank/DDBJ databases">
        <title>Genomic Encyclopedia of Archaeal and Bacterial Type Strains, Phase II (KMG-II): from individual species to whole genera.</title>
        <authorList>
            <person name="Goeker M."/>
        </authorList>
    </citation>
    <scope>NUCLEOTIDE SEQUENCE [LARGE SCALE GENOMIC DNA]</scope>
    <source>
        <strain evidence="2 3">DSM 18602</strain>
    </source>
</reference>
<protein>
    <submittedName>
        <fullName evidence="2">Uncharacterized protein</fullName>
    </submittedName>
</protein>
<dbReference type="Proteomes" id="UP000268007">
    <property type="component" value="Unassembled WGS sequence"/>
</dbReference>
<keyword evidence="1" id="KW-0472">Membrane</keyword>
<sequence length="73" mass="8564">MTMRLFSKKKQRAKQSRIAGQIETVLNRKQKQIADTLNRRTQHWNRASKLILLLLICLLFGGTSLWLLIRAMN</sequence>
<keyword evidence="1" id="KW-0812">Transmembrane</keyword>
<feature type="transmembrane region" description="Helical" evidence="1">
    <location>
        <begin position="50"/>
        <end position="69"/>
    </location>
</feature>
<evidence type="ECO:0000313" key="2">
    <source>
        <dbReference type="EMBL" id="RKR84278.1"/>
    </source>
</evidence>
<comment type="caution">
    <text evidence="2">The sequence shown here is derived from an EMBL/GenBank/DDBJ whole genome shotgun (WGS) entry which is preliminary data.</text>
</comment>
<keyword evidence="1" id="KW-1133">Transmembrane helix</keyword>
<keyword evidence="3" id="KW-1185">Reference proteome</keyword>